<gene>
    <name evidence="13" type="ORF">K788_0001737</name>
</gene>
<dbReference type="RefSeq" id="WP_035995214.1">
    <property type="nucleotide sequence ID" value="NZ_CP012748.1"/>
</dbReference>
<evidence type="ECO:0000259" key="12">
    <source>
        <dbReference type="Pfam" id="PF13609"/>
    </source>
</evidence>
<keyword evidence="4" id="KW-1134">Transmembrane beta strand</keyword>
<dbReference type="KEGG" id="bcai:K788_0001737"/>
<feature type="domain" description="Porin" evidence="12">
    <location>
        <begin position="13"/>
        <end position="359"/>
    </location>
</feature>
<name>A0A0P0RM59_9BURK</name>
<keyword evidence="10" id="KW-0998">Cell outer membrane</keyword>
<evidence type="ECO:0000256" key="9">
    <source>
        <dbReference type="ARBA" id="ARBA00023136"/>
    </source>
</evidence>
<keyword evidence="13" id="KW-0614">Plasmid</keyword>
<dbReference type="InterPro" id="IPR033900">
    <property type="entry name" value="Gram_neg_porin_domain"/>
</dbReference>
<dbReference type="InterPro" id="IPR023614">
    <property type="entry name" value="Porin_dom_sf"/>
</dbReference>
<protein>
    <submittedName>
        <fullName evidence="13">Outer membrane protein porin</fullName>
    </submittedName>
</protein>
<dbReference type="GO" id="GO:0046930">
    <property type="term" value="C:pore complex"/>
    <property type="evidence" value="ECO:0007669"/>
    <property type="project" value="UniProtKB-KW"/>
</dbReference>
<evidence type="ECO:0000256" key="4">
    <source>
        <dbReference type="ARBA" id="ARBA00022452"/>
    </source>
</evidence>
<dbReference type="PRINTS" id="PR00182">
    <property type="entry name" value="ECOLNEIPORIN"/>
</dbReference>
<keyword evidence="3" id="KW-0813">Transport</keyword>
<comment type="subcellular location">
    <subcellularLocation>
        <location evidence="1">Cell outer membrane</location>
        <topology evidence="1">Multi-pass membrane protein</topology>
    </subcellularLocation>
</comment>
<evidence type="ECO:0000256" key="6">
    <source>
        <dbReference type="ARBA" id="ARBA00022729"/>
    </source>
</evidence>
<dbReference type="Proteomes" id="UP000019146">
    <property type="component" value="Plasmid unnamed"/>
</dbReference>
<dbReference type="PRINTS" id="PR00184">
    <property type="entry name" value="NEISSPPORIN"/>
</dbReference>
<dbReference type="Pfam" id="PF13609">
    <property type="entry name" value="Porin_4"/>
    <property type="match status" value="1"/>
</dbReference>
<dbReference type="GeneID" id="69973425"/>
<dbReference type="GO" id="GO:0015288">
    <property type="term" value="F:porin activity"/>
    <property type="evidence" value="ECO:0007669"/>
    <property type="project" value="UniProtKB-KW"/>
</dbReference>
<evidence type="ECO:0000256" key="1">
    <source>
        <dbReference type="ARBA" id="ARBA00004571"/>
    </source>
</evidence>
<organism evidence="13 14">
    <name type="scientific">Paraburkholderia caribensis MBA4</name>
    <dbReference type="NCBI Taxonomy" id="1323664"/>
    <lineage>
        <taxon>Bacteria</taxon>
        <taxon>Pseudomonadati</taxon>
        <taxon>Pseudomonadota</taxon>
        <taxon>Betaproteobacteria</taxon>
        <taxon>Burkholderiales</taxon>
        <taxon>Burkholderiaceae</taxon>
        <taxon>Paraburkholderia</taxon>
    </lineage>
</organism>
<dbReference type="PANTHER" id="PTHR34501">
    <property type="entry name" value="PROTEIN YDDL-RELATED"/>
    <property type="match status" value="1"/>
</dbReference>
<dbReference type="AlphaFoldDB" id="A0A0P0RM59"/>
<dbReference type="Gene3D" id="2.40.160.10">
    <property type="entry name" value="Porin"/>
    <property type="match status" value="1"/>
</dbReference>
<sequence>MKKSICIAGVIGALGAYCAAAQAQNSVTLYGIVDEGLTFNNNSRGAHQYSLVSGEIQASRWGLKGVEDLGSGMKALFVLESGMDLSSGKLGQGGLLFGRQLYVGLGTRYGTVTLGRQYDSVVDYVGLFEVGDQWGGFYTAHPGDLDNINNSNRVNNAIKYTSNNYGGFTFGGVYSLGGVAGNVTQNQIWSLGGSYYNGPLGLGVGYLNIRNPNTSFYGTSALANTTGSAPLASLNNIASPVFSGFANARTQEVYAAGAAYTYGAATFGGTYSNTRFDDLNGGGSGPNPFGNRGTAMFNNVEANFKYQITPAFLVGVAYDYTKGSSVSGRDGATYHQAQAGADYFLSKRTDVYFVGIYQKASGTDSTGSSAVAAINGVTPSNDNHQLVLRVGMRHKF</sequence>
<keyword evidence="7" id="KW-0406">Ion transport</keyword>
<proteinExistence type="predicted"/>
<evidence type="ECO:0000313" key="13">
    <source>
        <dbReference type="EMBL" id="ALL69902.1"/>
    </source>
</evidence>
<evidence type="ECO:0000256" key="2">
    <source>
        <dbReference type="ARBA" id="ARBA00011233"/>
    </source>
</evidence>
<evidence type="ECO:0000256" key="10">
    <source>
        <dbReference type="ARBA" id="ARBA00023237"/>
    </source>
</evidence>
<dbReference type="GO" id="GO:0009279">
    <property type="term" value="C:cell outer membrane"/>
    <property type="evidence" value="ECO:0007669"/>
    <property type="project" value="UniProtKB-SubCell"/>
</dbReference>
<dbReference type="GO" id="GO:0034220">
    <property type="term" value="P:monoatomic ion transmembrane transport"/>
    <property type="evidence" value="ECO:0007669"/>
    <property type="project" value="InterPro"/>
</dbReference>
<keyword evidence="9" id="KW-0472">Membrane</keyword>
<dbReference type="EMBL" id="CP012748">
    <property type="protein sequence ID" value="ALL69902.1"/>
    <property type="molecule type" value="Genomic_DNA"/>
</dbReference>
<geneLocation type="plasmid" evidence="14"/>
<evidence type="ECO:0000256" key="7">
    <source>
        <dbReference type="ARBA" id="ARBA00023065"/>
    </source>
</evidence>
<evidence type="ECO:0000256" key="11">
    <source>
        <dbReference type="SAM" id="SignalP"/>
    </source>
</evidence>
<dbReference type="InterPro" id="IPR050298">
    <property type="entry name" value="Gram-neg_bact_OMP"/>
</dbReference>
<evidence type="ECO:0000313" key="14">
    <source>
        <dbReference type="Proteomes" id="UP000019146"/>
    </source>
</evidence>
<accession>A0A0P0RM59</accession>
<dbReference type="CDD" id="cd00342">
    <property type="entry name" value="gram_neg_porins"/>
    <property type="match status" value="1"/>
</dbReference>
<dbReference type="PANTHER" id="PTHR34501:SF9">
    <property type="entry name" value="MAJOR OUTER MEMBRANE PROTEIN P.IA"/>
    <property type="match status" value="1"/>
</dbReference>
<dbReference type="InterPro" id="IPR001702">
    <property type="entry name" value="Porin_Gram-ve"/>
</dbReference>
<keyword evidence="5" id="KW-0812">Transmembrane</keyword>
<keyword evidence="8" id="KW-0626">Porin</keyword>
<feature type="signal peptide" evidence="11">
    <location>
        <begin position="1"/>
        <end position="23"/>
    </location>
</feature>
<evidence type="ECO:0000256" key="8">
    <source>
        <dbReference type="ARBA" id="ARBA00023114"/>
    </source>
</evidence>
<feature type="chain" id="PRO_5006054478" evidence="11">
    <location>
        <begin position="24"/>
        <end position="396"/>
    </location>
</feature>
<dbReference type="SUPFAM" id="SSF56935">
    <property type="entry name" value="Porins"/>
    <property type="match status" value="1"/>
</dbReference>
<evidence type="ECO:0000256" key="3">
    <source>
        <dbReference type="ARBA" id="ARBA00022448"/>
    </source>
</evidence>
<evidence type="ECO:0000256" key="5">
    <source>
        <dbReference type="ARBA" id="ARBA00022692"/>
    </source>
</evidence>
<reference evidence="13 14" key="1">
    <citation type="journal article" date="2014" name="Genome Announc.">
        <title>Draft Genome Sequence of the Haloacid-Degrading Burkholderia caribensis Strain MBA4.</title>
        <authorList>
            <person name="Pan Y."/>
            <person name="Kong K.F."/>
            <person name="Tsang J.S."/>
        </authorList>
    </citation>
    <scope>NUCLEOTIDE SEQUENCE [LARGE SCALE GENOMIC DNA]</scope>
    <source>
        <strain evidence="13 14">MBA4</strain>
        <plasmid evidence="14">Plasmid</plasmid>
    </source>
</reference>
<dbReference type="InterPro" id="IPR002299">
    <property type="entry name" value="Porin_Neis"/>
</dbReference>
<keyword evidence="6 11" id="KW-0732">Signal</keyword>
<comment type="subunit">
    <text evidence="2">Homotrimer.</text>
</comment>